<feature type="compositionally biased region" description="Basic and acidic residues" evidence="1">
    <location>
        <begin position="231"/>
        <end position="251"/>
    </location>
</feature>
<dbReference type="AlphaFoldDB" id="A0A8H6Y9I8"/>
<gene>
    <name evidence="2" type="ORF">MSAN_01488100</name>
</gene>
<evidence type="ECO:0000256" key="1">
    <source>
        <dbReference type="SAM" id="MobiDB-lite"/>
    </source>
</evidence>
<organism evidence="2 3">
    <name type="scientific">Mycena sanguinolenta</name>
    <dbReference type="NCBI Taxonomy" id="230812"/>
    <lineage>
        <taxon>Eukaryota</taxon>
        <taxon>Fungi</taxon>
        <taxon>Dikarya</taxon>
        <taxon>Basidiomycota</taxon>
        <taxon>Agaricomycotina</taxon>
        <taxon>Agaricomycetes</taxon>
        <taxon>Agaricomycetidae</taxon>
        <taxon>Agaricales</taxon>
        <taxon>Marasmiineae</taxon>
        <taxon>Mycenaceae</taxon>
        <taxon>Mycena</taxon>
    </lineage>
</organism>
<accession>A0A8H6Y9I8</accession>
<dbReference type="EMBL" id="JACAZH010000011">
    <property type="protein sequence ID" value="KAF7355703.1"/>
    <property type="molecule type" value="Genomic_DNA"/>
</dbReference>
<feature type="compositionally biased region" description="Basic and acidic residues" evidence="1">
    <location>
        <begin position="324"/>
        <end position="333"/>
    </location>
</feature>
<keyword evidence="3" id="KW-1185">Reference proteome</keyword>
<protein>
    <submittedName>
        <fullName evidence="2">Uncharacterized protein</fullName>
    </submittedName>
</protein>
<name>A0A8H6Y9I8_9AGAR</name>
<dbReference type="Proteomes" id="UP000623467">
    <property type="component" value="Unassembled WGS sequence"/>
</dbReference>
<reference evidence="2" key="1">
    <citation type="submission" date="2020-05" db="EMBL/GenBank/DDBJ databases">
        <title>Mycena genomes resolve the evolution of fungal bioluminescence.</title>
        <authorList>
            <person name="Tsai I.J."/>
        </authorList>
    </citation>
    <scope>NUCLEOTIDE SEQUENCE</scope>
    <source>
        <strain evidence="2">160909Yilan</strain>
    </source>
</reference>
<feature type="compositionally biased region" description="Low complexity" evidence="1">
    <location>
        <begin position="205"/>
        <end position="225"/>
    </location>
</feature>
<feature type="region of interest" description="Disordered" evidence="1">
    <location>
        <begin position="173"/>
        <end position="354"/>
    </location>
</feature>
<feature type="compositionally biased region" description="Low complexity" evidence="1">
    <location>
        <begin position="308"/>
        <end position="322"/>
    </location>
</feature>
<feature type="region of interest" description="Disordered" evidence="1">
    <location>
        <begin position="388"/>
        <end position="411"/>
    </location>
</feature>
<dbReference type="OrthoDB" id="3253137at2759"/>
<comment type="caution">
    <text evidence="2">The sequence shown here is derived from an EMBL/GenBank/DDBJ whole genome shotgun (WGS) entry which is preliminary data.</text>
</comment>
<sequence>MGRWTAEYQDTVFLSKLKGLVSGAIKRSKLEKGEPSISYKHFVEDLDAGDSFTTTVIDILVQELAERRLRSSPGDRRLIADRTAKSLRLLATPIRIYRERRNTGRRAVNLTEYLITPPEEMGMEDDDDEFETMLGRATMPSMPEGARTSTSELFDAYYSPAWTTASAVRRSLPVAGPPTPALSDDSSPPPGLPPPATGRVGNVWSLPPAAASSLSLSLSRQPSIRRPTRSRTSDFHEFTAQRRSSTRDSRTADPGAGDESWARTSRSTRRFFPFSHQSRRHDSRAGNDTQGDSAGEISDEALYLEPESTVPFYSFPTPSTSSLNDDHPPETSEQRATSVPRLRRGGVRPPESLLLRRVSPALDIAPPSPASSSEGVVEFATGAILTADAASYPTPGESGNETPVREDENQSALRLTEVIGQV</sequence>
<evidence type="ECO:0000313" key="2">
    <source>
        <dbReference type="EMBL" id="KAF7355703.1"/>
    </source>
</evidence>
<proteinExistence type="predicted"/>
<evidence type="ECO:0000313" key="3">
    <source>
        <dbReference type="Proteomes" id="UP000623467"/>
    </source>
</evidence>
<feature type="compositionally biased region" description="Pro residues" evidence="1">
    <location>
        <begin position="187"/>
        <end position="196"/>
    </location>
</feature>